<keyword evidence="4" id="KW-0378">Hydrolase</keyword>
<feature type="domain" description="Metallo-beta-lactamase" evidence="6">
    <location>
        <begin position="32"/>
        <end position="239"/>
    </location>
</feature>
<dbReference type="GO" id="GO:0016787">
    <property type="term" value="F:hydrolase activity"/>
    <property type="evidence" value="ECO:0007669"/>
    <property type="project" value="UniProtKB-KW"/>
</dbReference>
<dbReference type="InterPro" id="IPR001279">
    <property type="entry name" value="Metallo-B-lactamas"/>
</dbReference>
<dbReference type="InterPro" id="IPR036866">
    <property type="entry name" value="RibonucZ/Hydroxyglut_hydro"/>
</dbReference>
<dbReference type="EMBL" id="JABAFY010000004">
    <property type="protein sequence ID" value="NME51371.1"/>
    <property type="molecule type" value="Genomic_DNA"/>
</dbReference>
<dbReference type="SMART" id="SM00849">
    <property type="entry name" value="Lactamase_B"/>
    <property type="match status" value="1"/>
</dbReference>
<comment type="cofactor">
    <cofactor evidence="1">
        <name>Zn(2+)</name>
        <dbReference type="ChEBI" id="CHEBI:29105"/>
    </cofactor>
</comment>
<dbReference type="AlphaFoldDB" id="A0A848C542"/>
<evidence type="ECO:0000256" key="4">
    <source>
        <dbReference type="ARBA" id="ARBA00022801"/>
    </source>
</evidence>
<keyword evidence="3" id="KW-0479">Metal-binding</keyword>
<dbReference type="InterPro" id="IPR051013">
    <property type="entry name" value="MBL_superfamily_lactonases"/>
</dbReference>
<organism evidence="7 8">
    <name type="scientific">Desulfovibrio piger</name>
    <dbReference type="NCBI Taxonomy" id="901"/>
    <lineage>
        <taxon>Bacteria</taxon>
        <taxon>Pseudomonadati</taxon>
        <taxon>Thermodesulfobacteriota</taxon>
        <taxon>Desulfovibrionia</taxon>
        <taxon>Desulfovibrionales</taxon>
        <taxon>Desulfovibrionaceae</taxon>
        <taxon>Desulfovibrio</taxon>
    </lineage>
</organism>
<reference evidence="7 8" key="1">
    <citation type="submission" date="2020-04" db="EMBL/GenBank/DDBJ databases">
        <authorList>
            <person name="Hitch T.C.A."/>
            <person name="Wylensek D."/>
            <person name="Clavel T."/>
        </authorList>
    </citation>
    <scope>NUCLEOTIDE SEQUENCE [LARGE SCALE GENOMIC DNA]</scope>
    <source>
        <strain evidence="7 8">PG-251-APC-1</strain>
    </source>
</reference>
<sequence length="258" mass="29721">MSSRTIYALTAGQKPVVIPNHFYMRPDIKESLCTQFFFWCILDEKEGPILVDQSFTQRCLDEMKIPYQVKEGPLELLDRINVRPEDVRHVILSHLHWDHYAGDEFYPNARYHVHQKELEYVTGPLMRFTTYAQHYNFKAIEHLLHLHFSGRVHLVHDEREEICEGITCLRTGGHTPGLMSVAVETEGGTKIICSDVVPRYRNISEMTPCGIHYDVTEALQALETVSRMTRSADDILPGHDPAITERHPQVAPGVYRII</sequence>
<comment type="caution">
    <text evidence="7">The sequence shown here is derived from an EMBL/GenBank/DDBJ whole genome shotgun (WGS) entry which is preliminary data.</text>
</comment>
<dbReference type="PANTHER" id="PTHR42978">
    <property type="entry name" value="QUORUM-QUENCHING LACTONASE YTNP-RELATED-RELATED"/>
    <property type="match status" value="1"/>
</dbReference>
<protein>
    <submittedName>
        <fullName evidence="7">N-acyl homoserine lactonase family protein</fullName>
    </submittedName>
</protein>
<dbReference type="Gene3D" id="3.60.15.10">
    <property type="entry name" value="Ribonuclease Z/Hydroxyacylglutathione hydrolase-like"/>
    <property type="match status" value="1"/>
</dbReference>
<accession>A0A848C542</accession>
<evidence type="ECO:0000256" key="2">
    <source>
        <dbReference type="ARBA" id="ARBA00007749"/>
    </source>
</evidence>
<evidence type="ECO:0000256" key="1">
    <source>
        <dbReference type="ARBA" id="ARBA00001947"/>
    </source>
</evidence>
<dbReference type="Proteomes" id="UP000522333">
    <property type="component" value="Unassembled WGS sequence"/>
</dbReference>
<evidence type="ECO:0000313" key="7">
    <source>
        <dbReference type="EMBL" id="NME51371.1"/>
    </source>
</evidence>
<comment type="similarity">
    <text evidence="2">Belongs to the metallo-beta-lactamase superfamily.</text>
</comment>
<name>A0A848C542_9BACT</name>
<proteinExistence type="inferred from homology"/>
<dbReference type="Pfam" id="PF00753">
    <property type="entry name" value="Lactamase_B"/>
    <property type="match status" value="1"/>
</dbReference>
<evidence type="ECO:0000256" key="3">
    <source>
        <dbReference type="ARBA" id="ARBA00022723"/>
    </source>
</evidence>
<dbReference type="PANTHER" id="PTHR42978:SF7">
    <property type="entry name" value="METALLO-HYDROLASE RV2300C-RELATED"/>
    <property type="match status" value="1"/>
</dbReference>
<dbReference type="RefSeq" id="WP_168934811.1">
    <property type="nucleotide sequence ID" value="NZ_JABAFY010000004.1"/>
</dbReference>
<evidence type="ECO:0000259" key="6">
    <source>
        <dbReference type="SMART" id="SM00849"/>
    </source>
</evidence>
<keyword evidence="5" id="KW-0862">Zinc</keyword>
<dbReference type="GO" id="GO:0046872">
    <property type="term" value="F:metal ion binding"/>
    <property type="evidence" value="ECO:0007669"/>
    <property type="project" value="UniProtKB-KW"/>
</dbReference>
<evidence type="ECO:0000313" key="8">
    <source>
        <dbReference type="Proteomes" id="UP000522333"/>
    </source>
</evidence>
<dbReference type="SUPFAM" id="SSF56281">
    <property type="entry name" value="Metallo-hydrolase/oxidoreductase"/>
    <property type="match status" value="1"/>
</dbReference>
<evidence type="ECO:0000256" key="5">
    <source>
        <dbReference type="ARBA" id="ARBA00022833"/>
    </source>
</evidence>
<gene>
    <name evidence="7" type="ORF">HF854_02240</name>
</gene>
<dbReference type="CDD" id="cd07729">
    <property type="entry name" value="AHL_lactonase_MBL-fold"/>
    <property type="match status" value="1"/>
</dbReference>